<dbReference type="AlphaFoldDB" id="A0A4P7UFE1"/>
<sequence length="123" mass="14289">MDDQGYPQSRQRRLALPARLGLFCDWRMALLLPFFLFTAYFFCALLLFVHRSARHQSAGLRKGSLHWPIWMLFGVLAFRNNSAIPYCMFFVPGHQRKKQVALDLLFAFLLLRFDSATMPDSAT</sequence>
<dbReference type="RefSeq" id="WP_136398554.1">
    <property type="nucleotide sequence ID" value="NZ_CP036295.1"/>
</dbReference>
<gene>
    <name evidence="2" type="ORF">DDIC_00095</name>
</gene>
<evidence type="ECO:0000313" key="2">
    <source>
        <dbReference type="EMBL" id="QCC84299.1"/>
    </source>
</evidence>
<keyword evidence="1" id="KW-0812">Transmembrane</keyword>
<protein>
    <submittedName>
        <fullName evidence="2">Uncharacterized protein</fullName>
    </submittedName>
</protein>
<dbReference type="Proteomes" id="UP000297065">
    <property type="component" value="Chromosome"/>
</dbReference>
<reference evidence="2 3" key="1">
    <citation type="submission" date="2019-02" db="EMBL/GenBank/DDBJ databases">
        <title>Complete Genome Sequence of Desulfovibrio desulfuricans IC1, a Sulfonate Utilizing Anaerobe.</title>
        <authorList>
            <person name="Day L.A."/>
            <person name="De Leon K.B."/>
            <person name="Wall J.D."/>
        </authorList>
    </citation>
    <scope>NUCLEOTIDE SEQUENCE [LARGE SCALE GENOMIC DNA]</scope>
    <source>
        <strain evidence="2 3">IC1</strain>
    </source>
</reference>
<organism evidence="2 3">
    <name type="scientific">Desulfovibrio desulfuricans</name>
    <dbReference type="NCBI Taxonomy" id="876"/>
    <lineage>
        <taxon>Bacteria</taxon>
        <taxon>Pseudomonadati</taxon>
        <taxon>Thermodesulfobacteriota</taxon>
        <taxon>Desulfovibrionia</taxon>
        <taxon>Desulfovibrionales</taxon>
        <taxon>Desulfovibrionaceae</taxon>
        <taxon>Desulfovibrio</taxon>
    </lineage>
</organism>
<evidence type="ECO:0000313" key="3">
    <source>
        <dbReference type="Proteomes" id="UP000297065"/>
    </source>
</evidence>
<feature type="transmembrane region" description="Helical" evidence="1">
    <location>
        <begin position="29"/>
        <end position="49"/>
    </location>
</feature>
<accession>A0A4P7UFE1</accession>
<evidence type="ECO:0000256" key="1">
    <source>
        <dbReference type="SAM" id="Phobius"/>
    </source>
</evidence>
<keyword evidence="1" id="KW-1133">Transmembrane helix</keyword>
<name>A0A4P7UFE1_DESDE</name>
<keyword evidence="1" id="KW-0472">Membrane</keyword>
<proteinExistence type="predicted"/>
<dbReference type="EMBL" id="CP036295">
    <property type="protein sequence ID" value="QCC84299.1"/>
    <property type="molecule type" value="Genomic_DNA"/>
</dbReference>
<feature type="transmembrane region" description="Helical" evidence="1">
    <location>
        <begin position="69"/>
        <end position="91"/>
    </location>
</feature>